<dbReference type="GO" id="GO:0004708">
    <property type="term" value="F:MAP kinase kinase activity"/>
    <property type="evidence" value="ECO:0007669"/>
    <property type="project" value="UniProtKB-EC"/>
</dbReference>
<dbReference type="Gene3D" id="1.10.510.10">
    <property type="entry name" value="Transferase(Phosphotransferase) domain 1"/>
    <property type="match status" value="1"/>
</dbReference>
<dbReference type="Gene3D" id="3.30.200.20">
    <property type="entry name" value="Phosphorylase Kinase, domain 1"/>
    <property type="match status" value="1"/>
</dbReference>
<evidence type="ECO:0000259" key="10">
    <source>
        <dbReference type="PROSITE" id="PS50011"/>
    </source>
</evidence>
<dbReference type="OrthoDB" id="10252354at2759"/>
<comment type="catalytic activity">
    <reaction evidence="8">
        <text>L-threonyl-[protein] + ATP = O-phospho-L-threonyl-[protein] + ADP + H(+)</text>
        <dbReference type="Rhea" id="RHEA:46608"/>
        <dbReference type="Rhea" id="RHEA-COMP:11060"/>
        <dbReference type="Rhea" id="RHEA-COMP:11605"/>
        <dbReference type="ChEBI" id="CHEBI:15378"/>
        <dbReference type="ChEBI" id="CHEBI:30013"/>
        <dbReference type="ChEBI" id="CHEBI:30616"/>
        <dbReference type="ChEBI" id="CHEBI:61977"/>
        <dbReference type="ChEBI" id="CHEBI:456216"/>
        <dbReference type="EC" id="2.7.12.2"/>
    </reaction>
</comment>
<dbReference type="PANTHER" id="PTHR48013">
    <property type="entry name" value="DUAL SPECIFICITY MITOGEN-ACTIVATED PROTEIN KINASE KINASE 5-RELATED"/>
    <property type="match status" value="1"/>
</dbReference>
<dbReference type="GeneID" id="39986121"/>
<keyword evidence="4" id="KW-0067">ATP-binding</keyword>
<dbReference type="RefSeq" id="XP_028882456.1">
    <property type="nucleotide sequence ID" value="XM_029026341.1"/>
</dbReference>
<dbReference type="InterPro" id="IPR008271">
    <property type="entry name" value="Ser/Thr_kinase_AS"/>
</dbReference>
<dbReference type="SUPFAM" id="SSF56112">
    <property type="entry name" value="Protein kinase-like (PK-like)"/>
    <property type="match status" value="1"/>
</dbReference>
<dbReference type="GO" id="GO:0005524">
    <property type="term" value="F:ATP binding"/>
    <property type="evidence" value="ECO:0007669"/>
    <property type="project" value="UniProtKB-KW"/>
</dbReference>
<keyword evidence="1" id="KW-0808">Transferase</keyword>
<dbReference type="STRING" id="67003.A0A1X0NW98"/>
<dbReference type="EC" id="2.7.12.2" evidence="6"/>
<evidence type="ECO:0000313" key="12">
    <source>
        <dbReference type="Proteomes" id="UP000192257"/>
    </source>
</evidence>
<dbReference type="AlphaFoldDB" id="A0A1X0NW98"/>
<accession>A0A1X0NW98</accession>
<comment type="catalytic activity">
    <reaction evidence="9">
        <text>L-tyrosyl-[protein] + ATP = O-phospho-L-tyrosyl-[protein] + ADP + H(+)</text>
        <dbReference type="Rhea" id="RHEA:10596"/>
        <dbReference type="Rhea" id="RHEA-COMP:10136"/>
        <dbReference type="Rhea" id="RHEA-COMP:20101"/>
        <dbReference type="ChEBI" id="CHEBI:15378"/>
        <dbReference type="ChEBI" id="CHEBI:30616"/>
        <dbReference type="ChEBI" id="CHEBI:46858"/>
        <dbReference type="ChEBI" id="CHEBI:61978"/>
        <dbReference type="ChEBI" id="CHEBI:456216"/>
        <dbReference type="EC" id="2.7.12.2"/>
    </reaction>
</comment>
<evidence type="ECO:0000256" key="2">
    <source>
        <dbReference type="ARBA" id="ARBA00022741"/>
    </source>
</evidence>
<keyword evidence="12" id="KW-1185">Reference proteome</keyword>
<organism evidence="11 12">
    <name type="scientific">Trypanosoma theileri</name>
    <dbReference type="NCBI Taxonomy" id="67003"/>
    <lineage>
        <taxon>Eukaryota</taxon>
        <taxon>Discoba</taxon>
        <taxon>Euglenozoa</taxon>
        <taxon>Kinetoplastea</taxon>
        <taxon>Metakinetoplastina</taxon>
        <taxon>Trypanosomatida</taxon>
        <taxon>Trypanosomatidae</taxon>
        <taxon>Trypanosoma</taxon>
    </lineage>
</organism>
<keyword evidence="3" id="KW-0418">Kinase</keyword>
<evidence type="ECO:0000256" key="9">
    <source>
        <dbReference type="ARBA" id="ARBA00051693"/>
    </source>
</evidence>
<dbReference type="InterPro" id="IPR000719">
    <property type="entry name" value="Prot_kinase_dom"/>
</dbReference>
<evidence type="ECO:0000256" key="8">
    <source>
        <dbReference type="ARBA" id="ARBA00049299"/>
    </source>
</evidence>
<comment type="caution">
    <text evidence="11">The sequence shown here is derived from an EMBL/GenBank/DDBJ whole genome shotgun (WGS) entry which is preliminary data.</text>
</comment>
<evidence type="ECO:0000256" key="7">
    <source>
        <dbReference type="ARBA" id="ARBA00049014"/>
    </source>
</evidence>
<dbReference type="VEuPathDB" id="TriTrypDB:TM35_000172620"/>
<evidence type="ECO:0000256" key="4">
    <source>
        <dbReference type="ARBA" id="ARBA00022840"/>
    </source>
</evidence>
<dbReference type="Pfam" id="PF00069">
    <property type="entry name" value="Pkinase"/>
    <property type="match status" value="1"/>
</dbReference>
<dbReference type="PROSITE" id="PS50011">
    <property type="entry name" value="PROTEIN_KINASE_DOM"/>
    <property type="match status" value="1"/>
</dbReference>
<gene>
    <name evidence="11" type="ORF">TM35_000172620</name>
</gene>
<feature type="domain" description="Protein kinase" evidence="10">
    <location>
        <begin position="317"/>
        <end position="664"/>
    </location>
</feature>
<dbReference type="SMART" id="SM00220">
    <property type="entry name" value="S_TKc"/>
    <property type="match status" value="1"/>
</dbReference>
<protein>
    <recommendedName>
        <fullName evidence="6">mitogen-activated protein kinase kinase</fullName>
        <ecNumber evidence="6">2.7.12.2</ecNumber>
    </recommendedName>
</protein>
<evidence type="ECO:0000256" key="3">
    <source>
        <dbReference type="ARBA" id="ARBA00022777"/>
    </source>
</evidence>
<keyword evidence="2" id="KW-0547">Nucleotide-binding</keyword>
<dbReference type="FunFam" id="1.10.510.10:FF:001475">
    <property type="entry name" value="Protein kinase, putative"/>
    <property type="match status" value="1"/>
</dbReference>
<dbReference type="EMBL" id="NBCO01000017">
    <property type="protein sequence ID" value="ORC88390.1"/>
    <property type="molecule type" value="Genomic_DNA"/>
</dbReference>
<dbReference type="Proteomes" id="UP000192257">
    <property type="component" value="Unassembled WGS sequence"/>
</dbReference>
<name>A0A1X0NW98_9TRYP</name>
<comment type="catalytic activity">
    <reaction evidence="7">
        <text>L-seryl-[protein] + ATP = O-phospho-L-seryl-[protein] + ADP + H(+)</text>
        <dbReference type="Rhea" id="RHEA:17989"/>
        <dbReference type="Rhea" id="RHEA-COMP:9863"/>
        <dbReference type="Rhea" id="RHEA-COMP:11604"/>
        <dbReference type="ChEBI" id="CHEBI:15378"/>
        <dbReference type="ChEBI" id="CHEBI:29999"/>
        <dbReference type="ChEBI" id="CHEBI:30616"/>
        <dbReference type="ChEBI" id="CHEBI:83421"/>
        <dbReference type="ChEBI" id="CHEBI:456216"/>
        <dbReference type="EC" id="2.7.12.2"/>
    </reaction>
</comment>
<evidence type="ECO:0000256" key="1">
    <source>
        <dbReference type="ARBA" id="ARBA00022679"/>
    </source>
</evidence>
<evidence type="ECO:0000313" key="11">
    <source>
        <dbReference type="EMBL" id="ORC88390.1"/>
    </source>
</evidence>
<dbReference type="PROSITE" id="PS00108">
    <property type="entry name" value="PROTEIN_KINASE_ST"/>
    <property type="match status" value="1"/>
</dbReference>
<sequence length="745" mass="83807">MRVRRSRAPPSEFSIALPPPDIADELQLQVQQKNELLINVDDTSISPIVTTDGPLFPARFFHVNNTNLFVLMNGVSMFAEGKAGHKEEATPHRPGEIRESVMVPKTAWKPQPTNSVTAVDSVEAAIRGIEDEGNDMCISSTTPCVDSTSVNHKSSTSVSTLVSTSIRTRKIGVGKKARKKGEIVNMITTQKMNVPKEYVDLFSNGKKIPSSTLIKEILSDGSVVSIKGFLPIDIISKGDFKNLLKPFIAPVSVTTPTRGNTPSSSSVSAITEPMVQYPIEKNNGGSKSFSGVGKMPSRVFSADDVGRSNRSLDLDAVIILSFIGRGSQGTVHRVMLDDKLYALKCIDVKEVTQTTDPTERQGRKRGLVKELNMIRLQRNRSPPEHLMKMFNAAPTLDHERQQLHILMELMSFSVEDAQRMVSRFPPNEMMKMTQSTFRKHLAGSAQVQNQTEKLLKQQSASCMHLTGRSSYNTPEDWETNIDRQTPVPEIILSMLAADVLKGLKELHENYSIVHCDLKPANVLLDFNKTCFKLADFGCGCQMDPVTRRVCRTGVDLGSKLYKAPERLTNELDCTKVEDDLPVVEFTAASDVWSLGIMLLELSNGVNPCYLFRSDYWNYLNNLKLSRMVKPLSWSAALHDFIVRCLVRDPDQRWSVNKLLQHPFILRYSKVPRDKLKTFMERLKSESESFQRRQQREVLQNQILLSTGKNAHDKYQHRNRSLWKTFTGFLSVAPQFEDTEKFPRLS</sequence>
<evidence type="ECO:0000256" key="6">
    <source>
        <dbReference type="ARBA" id="ARBA00038999"/>
    </source>
</evidence>
<reference evidence="11 12" key="1">
    <citation type="submission" date="2017-03" db="EMBL/GenBank/DDBJ databases">
        <title>An alternative strategy for trypanosome survival in the mammalian bloodstream revealed through genome and transcriptome analysis of the ubiquitous bovine parasite Trypanosoma (Megatrypanum) theileri.</title>
        <authorList>
            <person name="Kelly S."/>
            <person name="Ivens A."/>
            <person name="Mott A."/>
            <person name="O'Neill E."/>
            <person name="Emms D."/>
            <person name="Macleod O."/>
            <person name="Voorheis P."/>
            <person name="Matthews J."/>
            <person name="Matthews K."/>
            <person name="Carrington M."/>
        </authorList>
    </citation>
    <scope>NUCLEOTIDE SEQUENCE [LARGE SCALE GENOMIC DNA]</scope>
    <source>
        <strain evidence="11">Edinburgh</strain>
    </source>
</reference>
<proteinExistence type="inferred from homology"/>
<comment type="similarity">
    <text evidence="5">Belongs to the protein kinase superfamily. STE Ser/Thr protein kinase family. MAP kinase kinase subfamily.</text>
</comment>
<dbReference type="InterPro" id="IPR011009">
    <property type="entry name" value="Kinase-like_dom_sf"/>
</dbReference>
<dbReference type="PANTHER" id="PTHR48013:SF9">
    <property type="entry name" value="DUAL SPECIFICITY MITOGEN-ACTIVATED PROTEIN KINASE KINASE 5"/>
    <property type="match status" value="1"/>
</dbReference>
<evidence type="ECO:0000256" key="5">
    <source>
        <dbReference type="ARBA" id="ARBA00038035"/>
    </source>
</evidence>